<protein>
    <submittedName>
        <fullName evidence="4">Response regulator receiver domain-containing protein</fullName>
    </submittedName>
</protein>
<dbReference type="EMBL" id="QPIZ01000001">
    <property type="protein sequence ID" value="RCW39289.1"/>
    <property type="molecule type" value="Genomic_DNA"/>
</dbReference>
<reference evidence="4 5" key="1">
    <citation type="submission" date="2018-07" db="EMBL/GenBank/DDBJ databases">
        <title>Freshwater and sediment microbial communities from various areas in North America, analyzing microbe dynamics in response to fracking.</title>
        <authorList>
            <person name="Lamendella R."/>
        </authorList>
    </citation>
    <scope>NUCLEOTIDE SEQUENCE [LARGE SCALE GENOMIC DNA]</scope>
    <source>
        <strain evidence="4 5">160A</strain>
    </source>
</reference>
<dbReference type="GO" id="GO:0000160">
    <property type="term" value="P:phosphorelay signal transduction system"/>
    <property type="evidence" value="ECO:0007669"/>
    <property type="project" value="InterPro"/>
</dbReference>
<dbReference type="Proteomes" id="UP000252733">
    <property type="component" value="Unassembled WGS sequence"/>
</dbReference>
<feature type="modified residue" description="4-aspartylphosphate" evidence="2">
    <location>
        <position position="52"/>
    </location>
</feature>
<dbReference type="PROSITE" id="PS50110">
    <property type="entry name" value="RESPONSE_REGULATORY"/>
    <property type="match status" value="1"/>
</dbReference>
<dbReference type="SUPFAM" id="SSF52172">
    <property type="entry name" value="CheY-like"/>
    <property type="match status" value="1"/>
</dbReference>
<dbReference type="InterPro" id="IPR011006">
    <property type="entry name" value="CheY-like_superfamily"/>
</dbReference>
<proteinExistence type="predicted"/>
<feature type="domain" description="Response regulatory" evidence="3">
    <location>
        <begin position="3"/>
        <end position="118"/>
    </location>
</feature>
<dbReference type="PANTHER" id="PTHR44591">
    <property type="entry name" value="STRESS RESPONSE REGULATOR PROTEIN 1"/>
    <property type="match status" value="1"/>
</dbReference>
<dbReference type="InterPro" id="IPR001789">
    <property type="entry name" value="Sig_transdc_resp-reg_receiver"/>
</dbReference>
<dbReference type="SMART" id="SM00448">
    <property type="entry name" value="REC"/>
    <property type="match status" value="1"/>
</dbReference>
<evidence type="ECO:0000259" key="3">
    <source>
        <dbReference type="PROSITE" id="PS50110"/>
    </source>
</evidence>
<dbReference type="RefSeq" id="WP_106152036.1">
    <property type="nucleotide sequence ID" value="NZ_PVTS01000003.1"/>
</dbReference>
<evidence type="ECO:0000256" key="2">
    <source>
        <dbReference type="PROSITE-ProRule" id="PRU00169"/>
    </source>
</evidence>
<dbReference type="CDD" id="cd17574">
    <property type="entry name" value="REC_OmpR"/>
    <property type="match status" value="1"/>
</dbReference>
<sequence length="125" mass="14158">MANILVCEDDKLIGRIIERKLLDGNHKVKVVENGSIAMRELKEQIFQLVISDVMMPVNSGLDVISYMRNELKLDIPILMISAISEEDNVREAFRLGASDYISKPFNVGLLKDKVSHLLESKKVFI</sequence>
<organism evidence="4 5">
    <name type="scientific">Marinilabilia salmonicolor</name>
    <dbReference type="NCBI Taxonomy" id="989"/>
    <lineage>
        <taxon>Bacteria</taxon>
        <taxon>Pseudomonadati</taxon>
        <taxon>Bacteroidota</taxon>
        <taxon>Bacteroidia</taxon>
        <taxon>Marinilabiliales</taxon>
        <taxon>Marinilabiliaceae</taxon>
        <taxon>Marinilabilia</taxon>
    </lineage>
</organism>
<accession>A0A2T0XR18</accession>
<keyword evidence="5" id="KW-1185">Reference proteome</keyword>
<dbReference type="OrthoDB" id="9790442at2"/>
<dbReference type="AlphaFoldDB" id="A0A2T0XR18"/>
<dbReference type="InterPro" id="IPR050595">
    <property type="entry name" value="Bact_response_regulator"/>
</dbReference>
<evidence type="ECO:0000313" key="5">
    <source>
        <dbReference type="Proteomes" id="UP000252733"/>
    </source>
</evidence>
<evidence type="ECO:0000256" key="1">
    <source>
        <dbReference type="ARBA" id="ARBA00022553"/>
    </source>
</evidence>
<keyword evidence="1 2" id="KW-0597">Phosphoprotein</keyword>
<dbReference type="Gene3D" id="3.40.50.2300">
    <property type="match status" value="1"/>
</dbReference>
<dbReference type="Pfam" id="PF00072">
    <property type="entry name" value="Response_reg"/>
    <property type="match status" value="1"/>
</dbReference>
<dbReference type="PANTHER" id="PTHR44591:SF3">
    <property type="entry name" value="RESPONSE REGULATORY DOMAIN-CONTAINING PROTEIN"/>
    <property type="match status" value="1"/>
</dbReference>
<gene>
    <name evidence="4" type="ORF">DFO77_10157</name>
</gene>
<comment type="caution">
    <text evidence="4">The sequence shown here is derived from an EMBL/GenBank/DDBJ whole genome shotgun (WGS) entry which is preliminary data.</text>
</comment>
<evidence type="ECO:0000313" key="4">
    <source>
        <dbReference type="EMBL" id="RCW39289.1"/>
    </source>
</evidence>
<name>A0A2T0XR18_9BACT</name>